<name>A0A915NWY3_9BILA</name>
<accession>A0A915NWY3</accession>
<evidence type="ECO:0000313" key="4">
    <source>
        <dbReference type="WBParaSite" id="scf7180000422302.g8720"/>
    </source>
</evidence>
<proteinExistence type="predicted"/>
<feature type="region of interest" description="Disordered" evidence="1">
    <location>
        <begin position="260"/>
        <end position="294"/>
    </location>
</feature>
<evidence type="ECO:0000256" key="1">
    <source>
        <dbReference type="SAM" id="MobiDB-lite"/>
    </source>
</evidence>
<dbReference type="InterPro" id="IPR035985">
    <property type="entry name" value="Ubiquitin-activating_enz"/>
</dbReference>
<feature type="compositionally biased region" description="Acidic residues" evidence="1">
    <location>
        <begin position="260"/>
        <end position="284"/>
    </location>
</feature>
<dbReference type="Proteomes" id="UP000887560">
    <property type="component" value="Unplaced"/>
</dbReference>
<feature type="chain" id="PRO_5037309176" evidence="2">
    <location>
        <begin position="21"/>
        <end position="486"/>
    </location>
</feature>
<protein>
    <submittedName>
        <fullName evidence="4">NEDD8-activating enzyme E1 regulatory subunit</fullName>
    </submittedName>
</protein>
<evidence type="ECO:0000256" key="2">
    <source>
        <dbReference type="SAM" id="SignalP"/>
    </source>
</evidence>
<dbReference type="AlphaFoldDB" id="A0A915NWY3"/>
<dbReference type="GO" id="GO:0008641">
    <property type="term" value="F:ubiquitin-like modifier activating enzyme activity"/>
    <property type="evidence" value="ECO:0007669"/>
    <property type="project" value="InterPro"/>
</dbReference>
<dbReference type="SUPFAM" id="SSF69572">
    <property type="entry name" value="Activating enzymes of the ubiquitin-like proteins"/>
    <property type="match status" value="2"/>
</dbReference>
<dbReference type="WBParaSite" id="scf7180000422302.g8720">
    <property type="protein sequence ID" value="scf7180000422302.g8720"/>
    <property type="gene ID" value="scf7180000422302.g8720"/>
</dbReference>
<dbReference type="Gene3D" id="3.40.50.720">
    <property type="entry name" value="NAD(P)-binding Rossmann-like Domain"/>
    <property type="match status" value="2"/>
</dbReference>
<feature type="signal peptide" evidence="2">
    <location>
        <begin position="1"/>
        <end position="20"/>
    </location>
</feature>
<sequence length="486" mass="55988">MFMLLNFSLVIGTNMLATEATKLDKFLFENNIPFLFVKSVGMLGYLRLSFNEHIIWNNRSVNDCYDLRIDSPFPELLKLANETDLNSMTHEQHSHTPYVLHSINQNIEEMEEGGNKLSFFPNIKDYKTRKEIEKILLEMRQPDDKGRLDEENFMEATRNLLKSLGRTKVPSNVSKVLDDPKINSSCNVSKYSKSSTFNLFWLFCSALNKFISKYGHMPISGQLPDMTSDSKRYAQLLGIYREKSFEDAQLFYNIIKEMTEEEENGEEKEGDNEENSNVTTDEEELSRMSTSEFNEQQQIDNNNLLKKRISVSMETHSLMETSKEFSEEHLPKITLEQCKNFCKNASKIAVQYGTSLSSEFNGNILKSLLQKIEPPRLDELPPVVDPLTWYILLRVVDRFQEINGRVPKEESDLREMKRILELIKKQEQLFPDQIIVEICRFGASELHVISAIIGGVAAQEAIKLCTNQYIPVDNCLIYDGNSQNAT</sequence>
<keyword evidence="2" id="KW-0732">Signal</keyword>
<organism evidence="3 4">
    <name type="scientific">Meloidogyne floridensis</name>
    <dbReference type="NCBI Taxonomy" id="298350"/>
    <lineage>
        <taxon>Eukaryota</taxon>
        <taxon>Metazoa</taxon>
        <taxon>Ecdysozoa</taxon>
        <taxon>Nematoda</taxon>
        <taxon>Chromadorea</taxon>
        <taxon>Rhabditida</taxon>
        <taxon>Tylenchina</taxon>
        <taxon>Tylenchomorpha</taxon>
        <taxon>Tylenchoidea</taxon>
        <taxon>Meloidogynidae</taxon>
        <taxon>Meloidogyninae</taxon>
        <taxon>Meloidogyne</taxon>
    </lineage>
</organism>
<evidence type="ECO:0000313" key="3">
    <source>
        <dbReference type="Proteomes" id="UP000887560"/>
    </source>
</evidence>
<keyword evidence="3" id="KW-1185">Reference proteome</keyword>
<reference evidence="4" key="1">
    <citation type="submission" date="2022-11" db="UniProtKB">
        <authorList>
            <consortium name="WormBaseParasite"/>
        </authorList>
    </citation>
    <scope>IDENTIFICATION</scope>
</reference>